<accession>A0A5B2V945</accession>
<gene>
    <name evidence="2" type="ORF">F0L68_41980</name>
</gene>
<feature type="region of interest" description="Disordered" evidence="1">
    <location>
        <begin position="1"/>
        <end position="40"/>
    </location>
</feature>
<sequence>MMQSLQDSHDGQVASPATSSTTTSSVPAPPPLAARAVSTDEFDRCWTAAHGSARSADYPDRP</sequence>
<name>A0A5B2V945_9PSEU</name>
<evidence type="ECO:0000256" key="1">
    <source>
        <dbReference type="SAM" id="MobiDB-lite"/>
    </source>
</evidence>
<comment type="caution">
    <text evidence="2">The sequence shown here is derived from an EMBL/GenBank/DDBJ whole genome shotgun (WGS) entry which is preliminary data.</text>
</comment>
<organism evidence="2 3">
    <name type="scientific">Solihabitans fulvus</name>
    <dbReference type="NCBI Taxonomy" id="1892852"/>
    <lineage>
        <taxon>Bacteria</taxon>
        <taxon>Bacillati</taxon>
        <taxon>Actinomycetota</taxon>
        <taxon>Actinomycetes</taxon>
        <taxon>Pseudonocardiales</taxon>
        <taxon>Pseudonocardiaceae</taxon>
        <taxon>Solihabitans</taxon>
    </lineage>
</organism>
<reference evidence="2 3" key="1">
    <citation type="submission" date="2019-09" db="EMBL/GenBank/DDBJ databases">
        <title>Goodfellowia gen. nov., a new genus of the Pseudonocardineae related to Actinoalloteichus, containing Goodfellowia coeruleoviolacea gen. nov., comb. nov. gen. nov., comb. nov.</title>
        <authorList>
            <person name="Labeda D."/>
        </authorList>
    </citation>
    <scope>NUCLEOTIDE SEQUENCE [LARGE SCALE GENOMIC DNA]</scope>
    <source>
        <strain evidence="2 3">AN110305</strain>
    </source>
</reference>
<reference evidence="2 3" key="2">
    <citation type="submission" date="2019-09" db="EMBL/GenBank/DDBJ databases">
        <authorList>
            <person name="Jin C."/>
        </authorList>
    </citation>
    <scope>NUCLEOTIDE SEQUENCE [LARGE SCALE GENOMIC DNA]</scope>
    <source>
        <strain evidence="2 3">AN110305</strain>
    </source>
</reference>
<dbReference type="Proteomes" id="UP000323454">
    <property type="component" value="Unassembled WGS sequence"/>
</dbReference>
<protein>
    <submittedName>
        <fullName evidence="2">Uncharacterized protein</fullName>
    </submittedName>
</protein>
<evidence type="ECO:0000313" key="2">
    <source>
        <dbReference type="EMBL" id="KAA2235095.1"/>
    </source>
</evidence>
<dbReference type="AlphaFoldDB" id="A0A5B2V945"/>
<dbReference type="OrthoDB" id="3557251at2"/>
<feature type="non-terminal residue" evidence="2">
    <location>
        <position position="62"/>
    </location>
</feature>
<dbReference type="EMBL" id="VUOB01000447">
    <property type="protein sequence ID" value="KAA2235095.1"/>
    <property type="molecule type" value="Genomic_DNA"/>
</dbReference>
<feature type="compositionally biased region" description="Low complexity" evidence="1">
    <location>
        <begin position="13"/>
        <end position="26"/>
    </location>
</feature>
<proteinExistence type="predicted"/>
<keyword evidence="3" id="KW-1185">Reference proteome</keyword>
<evidence type="ECO:0000313" key="3">
    <source>
        <dbReference type="Proteomes" id="UP000323454"/>
    </source>
</evidence>